<keyword evidence="3" id="KW-1185">Reference proteome</keyword>
<dbReference type="Proteomes" id="UP000199021">
    <property type="component" value="Unassembled WGS sequence"/>
</dbReference>
<feature type="domain" description="AB hydrolase-1" evidence="1">
    <location>
        <begin position="78"/>
        <end position="209"/>
    </location>
</feature>
<proteinExistence type="predicted"/>
<dbReference type="InterPro" id="IPR029058">
    <property type="entry name" value="AB_hydrolase_fold"/>
</dbReference>
<dbReference type="InterPro" id="IPR000073">
    <property type="entry name" value="AB_hydrolase_1"/>
</dbReference>
<gene>
    <name evidence="2" type="ORF">SAMN05444359_104143</name>
</gene>
<dbReference type="GO" id="GO:0016020">
    <property type="term" value="C:membrane"/>
    <property type="evidence" value="ECO:0007669"/>
    <property type="project" value="TreeGrafter"/>
</dbReference>
<dbReference type="AlphaFoldDB" id="A0A1H9CC38"/>
<dbReference type="Pfam" id="PF12697">
    <property type="entry name" value="Abhydrolase_6"/>
    <property type="match status" value="1"/>
</dbReference>
<evidence type="ECO:0000259" key="1">
    <source>
        <dbReference type="Pfam" id="PF12697"/>
    </source>
</evidence>
<reference evidence="3" key="1">
    <citation type="submission" date="2016-10" db="EMBL/GenBank/DDBJ databases">
        <authorList>
            <person name="Varghese N."/>
            <person name="Submissions S."/>
        </authorList>
    </citation>
    <scope>NUCLEOTIDE SEQUENCE [LARGE SCALE GENOMIC DNA]</scope>
    <source>
        <strain evidence="3">DSM 24740</strain>
    </source>
</reference>
<dbReference type="PANTHER" id="PTHR43798">
    <property type="entry name" value="MONOACYLGLYCEROL LIPASE"/>
    <property type="match status" value="1"/>
</dbReference>
<name>A0A1H9CC38_9BACT</name>
<organism evidence="2 3">
    <name type="scientific">Neolewinella agarilytica</name>
    <dbReference type="NCBI Taxonomy" id="478744"/>
    <lineage>
        <taxon>Bacteria</taxon>
        <taxon>Pseudomonadati</taxon>
        <taxon>Bacteroidota</taxon>
        <taxon>Saprospiria</taxon>
        <taxon>Saprospirales</taxon>
        <taxon>Lewinellaceae</taxon>
        <taxon>Neolewinella</taxon>
    </lineage>
</organism>
<dbReference type="STRING" id="478744.SAMN05444359_104143"/>
<dbReference type="OrthoDB" id="1224630at2"/>
<dbReference type="SUPFAM" id="SSF53474">
    <property type="entry name" value="alpha/beta-Hydrolases"/>
    <property type="match status" value="1"/>
</dbReference>
<dbReference type="Gene3D" id="3.40.50.1820">
    <property type="entry name" value="alpha/beta hydrolase"/>
    <property type="match status" value="1"/>
</dbReference>
<dbReference type="RefSeq" id="WP_090166034.1">
    <property type="nucleotide sequence ID" value="NZ_FOFB01000004.1"/>
</dbReference>
<evidence type="ECO:0000313" key="3">
    <source>
        <dbReference type="Proteomes" id="UP000199021"/>
    </source>
</evidence>
<evidence type="ECO:0000313" key="2">
    <source>
        <dbReference type="EMBL" id="SEP98704.1"/>
    </source>
</evidence>
<dbReference type="PRINTS" id="PR00111">
    <property type="entry name" value="ABHYDROLASE"/>
</dbReference>
<accession>A0A1H9CC38</accession>
<dbReference type="InParanoid" id="A0A1H9CC38"/>
<sequence length="312" mass="34915">MFSKKRNYLFLLLIPLLLFIAYVVYRVKPFSDNQWSDQQLTAAFSSGAYGQVELGYLRGSSRKLRFLQLGQDSSKPLLVFIHGSPSSSSFWVTMMRDSSLRSRANLLAIDRPGYGGSGLGIPMISVREQAENVAAVIAARRMSDEQPVVVHGSSYGGTVSARIAMDYPEIVDGLLLQSASMAPREEYTYWITHPTSYWPLSKLIPSSLSTANNEKLSHEEQLEEMVDEWDNIDASTVILHGTDDWLIYPPNAYFACDQLINAEELVHHMVDKGQHDLIFRTPKLLKRYLHKLLNDVTNERIVGAAAGAGESL</sequence>
<protein>
    <submittedName>
        <fullName evidence="2">Pimeloyl-ACP methyl ester carboxylesterase</fullName>
    </submittedName>
</protein>
<dbReference type="InterPro" id="IPR050266">
    <property type="entry name" value="AB_hydrolase_sf"/>
</dbReference>
<dbReference type="EMBL" id="FOFB01000004">
    <property type="protein sequence ID" value="SEP98704.1"/>
    <property type="molecule type" value="Genomic_DNA"/>
</dbReference>
<dbReference type="PANTHER" id="PTHR43798:SF33">
    <property type="entry name" value="HYDROLASE, PUTATIVE (AFU_ORTHOLOGUE AFUA_2G14860)-RELATED"/>
    <property type="match status" value="1"/>
</dbReference>